<evidence type="ECO:0000313" key="1">
    <source>
        <dbReference type="EMBL" id="QCO23721.1"/>
    </source>
</evidence>
<dbReference type="EMBL" id="CP029202">
    <property type="protein sequence ID" value="QCO23721.1"/>
    <property type="molecule type" value="Genomic_DNA"/>
</dbReference>
<keyword evidence="2" id="KW-1185">Reference proteome</keyword>
<evidence type="ECO:0000313" key="2">
    <source>
        <dbReference type="Proteomes" id="UP000298715"/>
    </source>
</evidence>
<dbReference type="Proteomes" id="UP000298715">
    <property type="component" value="Chromosome"/>
</dbReference>
<protein>
    <recommendedName>
        <fullName evidence="3">Spiroplasmavirus-related protein</fullName>
    </recommendedName>
</protein>
<reference evidence="1 2" key="1">
    <citation type="submission" date="2018-05" db="EMBL/GenBank/DDBJ databases">
        <title>Compelete Genome Sequence of Spiroplasma melliferum.</title>
        <authorList>
            <person name="Davis R.E."/>
            <person name="Shao J.Y."/>
            <person name="Zhao Y."/>
            <person name="Gasparich G.E."/>
        </authorList>
    </citation>
    <scope>NUCLEOTIDE SEQUENCE [LARGE SCALE GENOMIC DNA]</scope>
    <source>
        <strain evidence="1 2">AS576</strain>
    </source>
</reference>
<name>A0ABX5U8Q1_SPIME</name>
<organism evidence="1 2">
    <name type="scientific">Spiroplasma melliferum</name>
    <dbReference type="NCBI Taxonomy" id="2134"/>
    <lineage>
        <taxon>Bacteria</taxon>
        <taxon>Bacillati</taxon>
        <taxon>Mycoplasmatota</taxon>
        <taxon>Mollicutes</taxon>
        <taxon>Entomoplasmatales</taxon>
        <taxon>Spiroplasmataceae</taxon>
        <taxon>Spiroplasma</taxon>
    </lineage>
</organism>
<accession>A0ABX5U8Q1</accession>
<gene>
    <name evidence="1" type="ORF">SRED_002195</name>
</gene>
<proteinExistence type="predicted"/>
<sequence>MFLVYLKKTKLWESYLLNILAIKKSNIFKINYFQSTLKKQKKNKQNNVVK</sequence>
<evidence type="ECO:0008006" key="3">
    <source>
        <dbReference type="Google" id="ProtNLM"/>
    </source>
</evidence>